<proteinExistence type="predicted"/>
<dbReference type="EMBL" id="VLJN01000066">
    <property type="protein sequence ID" value="TWG78950.1"/>
    <property type="molecule type" value="Genomic_DNA"/>
</dbReference>
<evidence type="ECO:0000256" key="1">
    <source>
        <dbReference type="SAM" id="SignalP"/>
    </source>
</evidence>
<reference evidence="2 3" key="1">
    <citation type="submission" date="2019-07" db="EMBL/GenBank/DDBJ databases">
        <title>Genome sequencing of lignin-degrading bacterial isolates.</title>
        <authorList>
            <person name="Gladden J."/>
        </authorList>
    </citation>
    <scope>NUCLEOTIDE SEQUENCE [LARGE SCALE GENOMIC DNA]</scope>
    <source>
        <strain evidence="2 3">J11</strain>
    </source>
</reference>
<sequence length="241" mass="26314">MPRFKEALMKTIRWTLGAIVLAISQPAMAARPLITDDARLVDAKSCQLESWMQVQSGGNEYWALPGCNPTGNLELTLGGSMQRADGRFDASNVQFQGKTLLKPLQSNGYGIALAAGLVHHPNAESKRVAGNVYVNVPVSLSFADDRFVLHVNAGARRDTEARQDRVTWGVGSETLLHPRVYLVGETFGENKGHPSFQAGLRFWVIKDRVQIDTTYGNAFGGGAAQRFFTIGLRLLSPAFLP</sequence>
<dbReference type="AlphaFoldDB" id="A0A562B215"/>
<evidence type="ECO:0000313" key="2">
    <source>
        <dbReference type="EMBL" id="TWG78950.1"/>
    </source>
</evidence>
<evidence type="ECO:0008006" key="4">
    <source>
        <dbReference type="Google" id="ProtNLM"/>
    </source>
</evidence>
<keyword evidence="3" id="KW-1185">Reference proteome</keyword>
<feature type="signal peptide" evidence="1">
    <location>
        <begin position="1"/>
        <end position="29"/>
    </location>
</feature>
<protein>
    <recommendedName>
        <fullName evidence="4">Outer membrane beta-barrel porin/alpha-amylase</fullName>
    </recommendedName>
</protein>
<dbReference type="Proteomes" id="UP000318141">
    <property type="component" value="Unassembled WGS sequence"/>
</dbReference>
<evidence type="ECO:0000313" key="3">
    <source>
        <dbReference type="Proteomes" id="UP000318141"/>
    </source>
</evidence>
<gene>
    <name evidence="2" type="ORF">L602_000800000190</name>
</gene>
<comment type="caution">
    <text evidence="2">The sequence shown here is derived from an EMBL/GenBank/DDBJ whole genome shotgun (WGS) entry which is preliminary data.</text>
</comment>
<accession>A0A562B215</accession>
<keyword evidence="1" id="KW-0732">Signal</keyword>
<organism evidence="2 3">
    <name type="scientific">Cupriavidus gilardii J11</name>
    <dbReference type="NCBI Taxonomy" id="936133"/>
    <lineage>
        <taxon>Bacteria</taxon>
        <taxon>Pseudomonadati</taxon>
        <taxon>Pseudomonadota</taxon>
        <taxon>Betaproteobacteria</taxon>
        <taxon>Burkholderiales</taxon>
        <taxon>Burkholderiaceae</taxon>
        <taxon>Cupriavidus</taxon>
    </lineage>
</organism>
<name>A0A562B215_9BURK</name>
<feature type="chain" id="PRO_5021733818" description="Outer membrane beta-barrel porin/alpha-amylase" evidence="1">
    <location>
        <begin position="30"/>
        <end position="241"/>
    </location>
</feature>